<gene>
    <name evidence="9" type="ORF">AOB57_000690</name>
    <name evidence="10" type="ORF">GX302_09870</name>
</gene>
<evidence type="ECO:0000256" key="3">
    <source>
        <dbReference type="ARBA" id="ARBA00022475"/>
    </source>
</evidence>
<reference evidence="10 12" key="3">
    <citation type="journal article" date="2020" name="Biotechnol. Biofuels">
        <title>New insights from the biogas microbiome by comprehensive genome-resolved metagenomics of nearly 1600 species originating from multiple anaerobic digesters.</title>
        <authorList>
            <person name="Campanaro S."/>
            <person name="Treu L."/>
            <person name="Rodriguez-R L.M."/>
            <person name="Kovalovszki A."/>
            <person name="Ziels R.M."/>
            <person name="Maus I."/>
            <person name="Zhu X."/>
            <person name="Kougias P.G."/>
            <person name="Basile A."/>
            <person name="Luo G."/>
            <person name="Schluter A."/>
            <person name="Konstantinidis K.T."/>
            <person name="Angelidaki I."/>
        </authorList>
    </citation>
    <scope>NUCLEOTIDE SEQUENCE [LARGE SCALE GENOMIC DNA]</scope>
    <source>
        <strain evidence="10">AS22ysBPME_46</strain>
    </source>
</reference>
<dbReference type="InterPro" id="IPR000515">
    <property type="entry name" value="MetI-like"/>
</dbReference>
<comment type="similarity">
    <text evidence="7">Belongs to the binding-protein-dependent transport system permease family.</text>
</comment>
<dbReference type="Proteomes" id="UP000585579">
    <property type="component" value="Unassembled WGS sequence"/>
</dbReference>
<dbReference type="CDD" id="cd06261">
    <property type="entry name" value="TM_PBP2"/>
    <property type="match status" value="1"/>
</dbReference>
<feature type="transmembrane region" description="Helical" evidence="7">
    <location>
        <begin position="179"/>
        <end position="198"/>
    </location>
</feature>
<dbReference type="GO" id="GO:0005886">
    <property type="term" value="C:plasma membrane"/>
    <property type="evidence" value="ECO:0007669"/>
    <property type="project" value="UniProtKB-SubCell"/>
</dbReference>
<dbReference type="EMBL" id="JAAYQL010000059">
    <property type="protein sequence ID" value="NLK33109.1"/>
    <property type="molecule type" value="Genomic_DNA"/>
</dbReference>
<reference evidence="9" key="2">
    <citation type="submission" date="2018-10" db="EMBL/GenBank/DDBJ databases">
        <authorList>
            <person name="Fischer M.A."/>
            <person name="Kern T."/>
            <person name="Deppenmeier U."/>
            <person name="Schmitz R.A."/>
            <person name="Rother M."/>
        </authorList>
    </citation>
    <scope>NUCLEOTIDE SEQUENCE</scope>
    <source>
        <strain evidence="9">E03.2</strain>
    </source>
</reference>
<evidence type="ECO:0000313" key="9">
    <source>
        <dbReference type="EMBL" id="AYK13923.1"/>
    </source>
</evidence>
<dbReference type="EMBL" id="CP032683">
    <property type="protein sequence ID" value="AYK13923.1"/>
    <property type="molecule type" value="Genomic_DNA"/>
</dbReference>
<proteinExistence type="inferred from homology"/>
<evidence type="ECO:0000256" key="1">
    <source>
        <dbReference type="ARBA" id="ARBA00004651"/>
    </source>
</evidence>
<feature type="domain" description="ABC transmembrane type-1" evidence="8">
    <location>
        <begin position="101"/>
        <end position="302"/>
    </location>
</feature>
<evidence type="ECO:0000313" key="12">
    <source>
        <dbReference type="Proteomes" id="UP000585579"/>
    </source>
</evidence>
<dbReference type="OrthoDB" id="44105at2157"/>
<evidence type="ECO:0000256" key="4">
    <source>
        <dbReference type="ARBA" id="ARBA00022692"/>
    </source>
</evidence>
<feature type="transmembrane region" description="Helical" evidence="7">
    <location>
        <begin position="237"/>
        <end position="259"/>
    </location>
</feature>
<comment type="subcellular location">
    <subcellularLocation>
        <location evidence="1 7">Cell membrane</location>
        <topology evidence="1 7">Multi-pass membrane protein</topology>
    </subcellularLocation>
</comment>
<feature type="transmembrane region" description="Helical" evidence="7">
    <location>
        <begin position="12"/>
        <end position="31"/>
    </location>
</feature>
<keyword evidence="11" id="KW-1185">Reference proteome</keyword>
<dbReference type="PANTHER" id="PTHR43163:SF6">
    <property type="entry name" value="DIPEPTIDE TRANSPORT SYSTEM PERMEASE PROTEIN DPPB-RELATED"/>
    <property type="match status" value="1"/>
</dbReference>
<keyword evidence="3" id="KW-1003">Cell membrane</keyword>
<name>A0A660HNT0_9EURY</name>
<dbReference type="InterPro" id="IPR035906">
    <property type="entry name" value="MetI-like_sf"/>
</dbReference>
<evidence type="ECO:0000259" key="8">
    <source>
        <dbReference type="PROSITE" id="PS50928"/>
    </source>
</evidence>
<dbReference type="InterPro" id="IPR045621">
    <property type="entry name" value="BPD_transp_1_N"/>
</dbReference>
<dbReference type="Gene3D" id="1.10.3720.10">
    <property type="entry name" value="MetI-like"/>
    <property type="match status" value="1"/>
</dbReference>
<dbReference type="AlphaFoldDB" id="A0A660HNT0"/>
<protein>
    <submittedName>
        <fullName evidence="9">ABC transporter permease</fullName>
    </submittedName>
</protein>
<keyword evidence="4 7" id="KW-0812">Transmembrane</keyword>
<evidence type="ECO:0000256" key="7">
    <source>
        <dbReference type="RuleBase" id="RU363032"/>
    </source>
</evidence>
<evidence type="ECO:0000313" key="11">
    <source>
        <dbReference type="Proteomes" id="UP000053087"/>
    </source>
</evidence>
<dbReference type="GO" id="GO:0055085">
    <property type="term" value="P:transmembrane transport"/>
    <property type="evidence" value="ECO:0007669"/>
    <property type="project" value="InterPro"/>
</dbReference>
<dbReference type="PROSITE" id="PS50928">
    <property type="entry name" value="ABC_TM1"/>
    <property type="match status" value="1"/>
</dbReference>
<dbReference type="Pfam" id="PF19300">
    <property type="entry name" value="BPD_transp_1_N"/>
    <property type="match status" value="1"/>
</dbReference>
<organism evidence="9 11">
    <name type="scientific">Methanosarcina flavescens</name>
    <dbReference type="NCBI Taxonomy" id="1715806"/>
    <lineage>
        <taxon>Archaea</taxon>
        <taxon>Methanobacteriati</taxon>
        <taxon>Methanobacteriota</taxon>
        <taxon>Stenosarchaea group</taxon>
        <taxon>Methanomicrobia</taxon>
        <taxon>Methanosarcinales</taxon>
        <taxon>Methanosarcinaceae</taxon>
        <taxon>Methanosarcina</taxon>
    </lineage>
</organism>
<evidence type="ECO:0000256" key="5">
    <source>
        <dbReference type="ARBA" id="ARBA00022989"/>
    </source>
</evidence>
<feature type="transmembrane region" description="Helical" evidence="7">
    <location>
        <begin position="140"/>
        <end position="167"/>
    </location>
</feature>
<reference evidence="9 11" key="1">
    <citation type="journal article" date="2016" name="Int. J. Syst. Evol. Microbiol.">
        <title>Methanosarcina flavescens sp. nov., a methanogenic archaeon isolated from a full-scale anaerobic digester.</title>
        <authorList>
            <person name="Kern T."/>
            <person name="Fischer M.A."/>
            <person name="Deppenmeier U."/>
            <person name="Schmitz R.A."/>
            <person name="Rother M."/>
        </authorList>
    </citation>
    <scope>NUCLEOTIDE SEQUENCE [LARGE SCALE GENOMIC DNA]</scope>
    <source>
        <strain evidence="9 11">E03.2</strain>
    </source>
</reference>
<keyword evidence="5 7" id="KW-1133">Transmembrane helix</keyword>
<dbReference type="Pfam" id="PF00528">
    <property type="entry name" value="BPD_transp_1"/>
    <property type="match status" value="1"/>
</dbReference>
<keyword evidence="2 7" id="KW-0813">Transport</keyword>
<dbReference type="Proteomes" id="UP000053087">
    <property type="component" value="Chromosome"/>
</dbReference>
<feature type="transmembrane region" description="Helical" evidence="7">
    <location>
        <begin position="279"/>
        <end position="305"/>
    </location>
</feature>
<feature type="transmembrane region" description="Helical" evidence="7">
    <location>
        <begin position="100"/>
        <end position="128"/>
    </location>
</feature>
<dbReference type="PANTHER" id="PTHR43163">
    <property type="entry name" value="DIPEPTIDE TRANSPORT SYSTEM PERMEASE PROTEIN DPPB-RELATED"/>
    <property type="match status" value="1"/>
</dbReference>
<dbReference type="SUPFAM" id="SSF161098">
    <property type="entry name" value="MetI-like"/>
    <property type="match status" value="1"/>
</dbReference>
<evidence type="ECO:0000256" key="2">
    <source>
        <dbReference type="ARBA" id="ARBA00022448"/>
    </source>
</evidence>
<dbReference type="KEGG" id="mfz:AOB57_000690"/>
<sequence length="314" mass="34447">MMRAIILNRLFQMIQVMIGISLITFTVISLSPGDPAEITLRATLGTESPPKEAVAKLHEEMGLDDPWHIRYLKWASRIVHGDLGYSYQTKRSTLDEIAHALPVTFCLASFSMLFSAVIAIPLGIAAALKQNGLVDHLCRLGSVVCLSSPEYFVAMIFMLIGGVYLGILPVAGAGGIEHFILPSLALSVSLISVTMRIMRTSMVETLEQDYIRTARAKGLSRKIVIQRHALKNALLPVLIYMGTQFGWIFGGAVMIESIFALPGLGRLLVNSVSSMDIMVVQGCMLTFAVIIVLINLFVDLVHLYLDPSIRSQEE</sequence>
<evidence type="ECO:0000256" key="6">
    <source>
        <dbReference type="ARBA" id="ARBA00023136"/>
    </source>
</evidence>
<evidence type="ECO:0000313" key="10">
    <source>
        <dbReference type="EMBL" id="NLK33109.1"/>
    </source>
</evidence>
<keyword evidence="6 7" id="KW-0472">Membrane</keyword>
<accession>A0A660HNT0</accession>